<name>A0A5B7HI12_PORTR</name>
<keyword evidence="2" id="KW-1185">Reference proteome</keyword>
<reference evidence="1 2" key="1">
    <citation type="submission" date="2019-05" db="EMBL/GenBank/DDBJ databases">
        <title>Another draft genome of Portunus trituberculatus and its Hox gene families provides insights of decapod evolution.</title>
        <authorList>
            <person name="Jeong J.-H."/>
            <person name="Song I."/>
            <person name="Kim S."/>
            <person name="Choi T."/>
            <person name="Kim D."/>
            <person name="Ryu S."/>
            <person name="Kim W."/>
        </authorList>
    </citation>
    <scope>NUCLEOTIDE SEQUENCE [LARGE SCALE GENOMIC DNA]</scope>
    <source>
        <tissue evidence="1">Muscle</tissue>
    </source>
</reference>
<sequence length="90" mass="9616">MRESGSFWFLARIGQSHVVRGGVAEGAGRGKAGLGWVSEGSDIEDSAVVCQCAGVQWCLPLSASLTGNCHQCHHLLWSRNFTVGIRSLES</sequence>
<protein>
    <submittedName>
        <fullName evidence="1">Uncharacterized protein</fullName>
    </submittedName>
</protein>
<dbReference type="Proteomes" id="UP000324222">
    <property type="component" value="Unassembled WGS sequence"/>
</dbReference>
<evidence type="ECO:0000313" key="1">
    <source>
        <dbReference type="EMBL" id="MPC69803.1"/>
    </source>
</evidence>
<comment type="caution">
    <text evidence="1">The sequence shown here is derived from an EMBL/GenBank/DDBJ whole genome shotgun (WGS) entry which is preliminary data.</text>
</comment>
<gene>
    <name evidence="1" type="ORF">E2C01_064034</name>
</gene>
<accession>A0A5B7HI12</accession>
<dbReference type="EMBL" id="VSRR010030025">
    <property type="protein sequence ID" value="MPC69803.1"/>
    <property type="molecule type" value="Genomic_DNA"/>
</dbReference>
<organism evidence="1 2">
    <name type="scientific">Portunus trituberculatus</name>
    <name type="common">Swimming crab</name>
    <name type="synonym">Neptunus trituberculatus</name>
    <dbReference type="NCBI Taxonomy" id="210409"/>
    <lineage>
        <taxon>Eukaryota</taxon>
        <taxon>Metazoa</taxon>
        <taxon>Ecdysozoa</taxon>
        <taxon>Arthropoda</taxon>
        <taxon>Crustacea</taxon>
        <taxon>Multicrustacea</taxon>
        <taxon>Malacostraca</taxon>
        <taxon>Eumalacostraca</taxon>
        <taxon>Eucarida</taxon>
        <taxon>Decapoda</taxon>
        <taxon>Pleocyemata</taxon>
        <taxon>Brachyura</taxon>
        <taxon>Eubrachyura</taxon>
        <taxon>Portunoidea</taxon>
        <taxon>Portunidae</taxon>
        <taxon>Portuninae</taxon>
        <taxon>Portunus</taxon>
    </lineage>
</organism>
<dbReference type="AlphaFoldDB" id="A0A5B7HI12"/>
<evidence type="ECO:0000313" key="2">
    <source>
        <dbReference type="Proteomes" id="UP000324222"/>
    </source>
</evidence>
<proteinExistence type="predicted"/>